<evidence type="ECO:0000256" key="2">
    <source>
        <dbReference type="PROSITE-ProRule" id="PRU00117"/>
    </source>
</evidence>
<evidence type="ECO:0000256" key="3">
    <source>
        <dbReference type="SAM" id="MobiDB-lite"/>
    </source>
</evidence>
<protein>
    <recommendedName>
        <fullName evidence="4">K Homology domain-containing protein</fullName>
    </recommendedName>
</protein>
<dbReference type="Gene3D" id="3.30.1370.10">
    <property type="entry name" value="K Homology domain, type 1"/>
    <property type="match status" value="3"/>
</dbReference>
<dbReference type="EMBL" id="JH719574">
    <property type="protein sequence ID" value="EJF55518.1"/>
    <property type="molecule type" value="Genomic_DNA"/>
</dbReference>
<dbReference type="KEGG" id="dsq:DICSQDRAFT_175811"/>
<dbReference type="InterPro" id="IPR036612">
    <property type="entry name" value="KH_dom_type_1_sf"/>
</dbReference>
<organism evidence="5 6">
    <name type="scientific">Dichomitus squalens (strain LYAD-421)</name>
    <name type="common">Western red white-rot fungus</name>
    <dbReference type="NCBI Taxonomy" id="732165"/>
    <lineage>
        <taxon>Eukaryota</taxon>
        <taxon>Fungi</taxon>
        <taxon>Dikarya</taxon>
        <taxon>Basidiomycota</taxon>
        <taxon>Agaricomycotina</taxon>
        <taxon>Agaricomycetes</taxon>
        <taxon>Polyporales</taxon>
        <taxon>Polyporaceae</taxon>
        <taxon>Dichomitus</taxon>
    </lineage>
</organism>
<dbReference type="SUPFAM" id="SSF54791">
    <property type="entry name" value="Eukaryotic type KH-domain (KH-domain type I)"/>
    <property type="match status" value="3"/>
</dbReference>
<dbReference type="GO" id="GO:0003723">
    <property type="term" value="F:RNA binding"/>
    <property type="evidence" value="ECO:0007669"/>
    <property type="project" value="UniProtKB-UniRule"/>
</dbReference>
<feature type="domain" description="K Homology" evidence="4">
    <location>
        <begin position="10"/>
        <end position="80"/>
    </location>
</feature>
<dbReference type="Pfam" id="PF00013">
    <property type="entry name" value="KH_1"/>
    <property type="match status" value="2"/>
</dbReference>
<dbReference type="InterPro" id="IPR004088">
    <property type="entry name" value="KH_dom_type_1"/>
</dbReference>
<feature type="domain" description="K Homology" evidence="4">
    <location>
        <begin position="96"/>
        <end position="167"/>
    </location>
</feature>
<evidence type="ECO:0000313" key="5">
    <source>
        <dbReference type="EMBL" id="EJF55518.1"/>
    </source>
</evidence>
<evidence type="ECO:0000313" key="6">
    <source>
        <dbReference type="Proteomes" id="UP000053319"/>
    </source>
</evidence>
<dbReference type="GeneID" id="18840278"/>
<feature type="domain" description="K Homology" evidence="4">
    <location>
        <begin position="198"/>
        <end position="269"/>
    </location>
</feature>
<evidence type="ECO:0000256" key="1">
    <source>
        <dbReference type="ARBA" id="ARBA00022737"/>
    </source>
</evidence>
<proteinExistence type="predicted"/>
<reference evidence="5 6" key="1">
    <citation type="journal article" date="2012" name="Science">
        <title>The Paleozoic origin of enzymatic lignin decomposition reconstructed from 31 fungal genomes.</title>
        <authorList>
            <person name="Floudas D."/>
            <person name="Binder M."/>
            <person name="Riley R."/>
            <person name="Barry K."/>
            <person name="Blanchette R.A."/>
            <person name="Henrissat B."/>
            <person name="Martinez A.T."/>
            <person name="Otillar R."/>
            <person name="Spatafora J.W."/>
            <person name="Yadav J.S."/>
            <person name="Aerts A."/>
            <person name="Benoit I."/>
            <person name="Boyd A."/>
            <person name="Carlson A."/>
            <person name="Copeland A."/>
            <person name="Coutinho P.M."/>
            <person name="de Vries R.P."/>
            <person name="Ferreira P."/>
            <person name="Findley K."/>
            <person name="Foster B."/>
            <person name="Gaskell J."/>
            <person name="Glotzer D."/>
            <person name="Gorecki P."/>
            <person name="Heitman J."/>
            <person name="Hesse C."/>
            <person name="Hori C."/>
            <person name="Igarashi K."/>
            <person name="Jurgens J.A."/>
            <person name="Kallen N."/>
            <person name="Kersten P."/>
            <person name="Kohler A."/>
            <person name="Kuees U."/>
            <person name="Kumar T.K.A."/>
            <person name="Kuo A."/>
            <person name="LaButti K."/>
            <person name="Larrondo L.F."/>
            <person name="Lindquist E."/>
            <person name="Ling A."/>
            <person name="Lombard V."/>
            <person name="Lucas S."/>
            <person name="Lundell T."/>
            <person name="Martin R."/>
            <person name="McLaughlin D.J."/>
            <person name="Morgenstern I."/>
            <person name="Morin E."/>
            <person name="Murat C."/>
            <person name="Nagy L.G."/>
            <person name="Nolan M."/>
            <person name="Ohm R.A."/>
            <person name="Patyshakuliyeva A."/>
            <person name="Rokas A."/>
            <person name="Ruiz-Duenas F.J."/>
            <person name="Sabat G."/>
            <person name="Salamov A."/>
            <person name="Samejima M."/>
            <person name="Schmutz J."/>
            <person name="Slot J.C."/>
            <person name="St John F."/>
            <person name="Stenlid J."/>
            <person name="Sun H."/>
            <person name="Sun S."/>
            <person name="Syed K."/>
            <person name="Tsang A."/>
            <person name="Wiebenga A."/>
            <person name="Young D."/>
            <person name="Pisabarro A."/>
            <person name="Eastwood D.C."/>
            <person name="Martin F."/>
            <person name="Cullen D."/>
            <person name="Grigoriev I.V."/>
            <person name="Hibbett D.S."/>
        </authorList>
    </citation>
    <scope>NUCLEOTIDE SEQUENCE [LARGE SCALE GENOMIC DNA]</scope>
    <source>
        <strain evidence="5 6">LYAD-421 SS1</strain>
    </source>
</reference>
<dbReference type="PROSITE" id="PS50084">
    <property type="entry name" value="KH_TYPE_1"/>
    <property type="match status" value="3"/>
</dbReference>
<keyword evidence="2" id="KW-0694">RNA-binding</keyword>
<dbReference type="HOGENOM" id="CLU_022670_4_2_1"/>
<dbReference type="RefSeq" id="XP_007371745.1">
    <property type="nucleotide sequence ID" value="XM_007371683.1"/>
</dbReference>
<dbReference type="Proteomes" id="UP000053319">
    <property type="component" value="Unassembled WGS sequence"/>
</dbReference>
<feature type="compositionally biased region" description="Polar residues" evidence="3">
    <location>
        <begin position="186"/>
        <end position="198"/>
    </location>
</feature>
<feature type="region of interest" description="Disordered" evidence="3">
    <location>
        <begin position="184"/>
        <end position="203"/>
    </location>
</feature>
<dbReference type="InterPro" id="IPR004087">
    <property type="entry name" value="KH_dom"/>
</dbReference>
<name>R7SI22_DICSQ</name>
<dbReference type="AlphaFoldDB" id="R7SI22"/>
<sequence>MSSSTYDQRSAIVIRALVGKKHAQVILGKNSVNLMRLQEETGVTASLSEAIPGVGEQVLRVLGSVESATEAYFLIASDLIRTHPLRSTSVESDSAPTTCLRLLIPHNMLGSIIGRHGRKIKAMHASSGAQISTREHMLPNSTEHIMQLCGTSESIRRAVRDICLCFLEDDELCAGTVLFHPAAPDQPSSPVTQPTGTRPFTREIDVPSDMVGSIIGRGGTNINEMKRMSGAEIVIAKAPREGVERQTVTIVETYDAYKRARTLLYEHIEKTRRARHSRRK</sequence>
<accession>R7SI22</accession>
<evidence type="ECO:0000259" key="4">
    <source>
        <dbReference type="SMART" id="SM00322"/>
    </source>
</evidence>
<dbReference type="PANTHER" id="PTHR10288">
    <property type="entry name" value="KH DOMAIN CONTAINING RNA BINDING PROTEIN"/>
    <property type="match status" value="1"/>
</dbReference>
<gene>
    <name evidence="5" type="ORF">DICSQDRAFT_175811</name>
</gene>
<keyword evidence="1" id="KW-0677">Repeat</keyword>
<dbReference type="SMART" id="SM00322">
    <property type="entry name" value="KH"/>
    <property type="match status" value="3"/>
</dbReference>